<feature type="DNA-binding region" description="H-T-H motif" evidence="4">
    <location>
        <begin position="41"/>
        <end position="60"/>
    </location>
</feature>
<dbReference type="PANTHER" id="PTHR30055:SF234">
    <property type="entry name" value="HTH-TYPE TRANSCRIPTIONAL REGULATOR BETI"/>
    <property type="match status" value="1"/>
</dbReference>
<evidence type="ECO:0000256" key="2">
    <source>
        <dbReference type="ARBA" id="ARBA00023125"/>
    </source>
</evidence>
<protein>
    <submittedName>
        <fullName evidence="7">TetR/AcrR family transcriptional regulator</fullName>
    </submittedName>
</protein>
<evidence type="ECO:0000256" key="1">
    <source>
        <dbReference type="ARBA" id="ARBA00023015"/>
    </source>
</evidence>
<dbReference type="InterPro" id="IPR009057">
    <property type="entry name" value="Homeodomain-like_sf"/>
</dbReference>
<dbReference type="InterPro" id="IPR050109">
    <property type="entry name" value="HTH-type_TetR-like_transc_reg"/>
</dbReference>
<keyword evidence="1" id="KW-0805">Transcription regulation</keyword>
<feature type="region of interest" description="Disordered" evidence="5">
    <location>
        <begin position="1"/>
        <end position="20"/>
    </location>
</feature>
<feature type="domain" description="HTH tetR-type" evidence="6">
    <location>
        <begin position="18"/>
        <end position="78"/>
    </location>
</feature>
<evidence type="ECO:0000259" key="6">
    <source>
        <dbReference type="PROSITE" id="PS50977"/>
    </source>
</evidence>
<proteinExistence type="predicted"/>
<keyword evidence="3" id="KW-0804">Transcription</keyword>
<evidence type="ECO:0000256" key="5">
    <source>
        <dbReference type="SAM" id="MobiDB-lite"/>
    </source>
</evidence>
<gene>
    <name evidence="7" type="ORF">EBN03_22795</name>
</gene>
<name>A0A3M2KYC8_9NOCA</name>
<organism evidence="7 8">
    <name type="scientific">Nocardia stercoris</name>
    <dbReference type="NCBI Taxonomy" id="2483361"/>
    <lineage>
        <taxon>Bacteria</taxon>
        <taxon>Bacillati</taxon>
        <taxon>Actinomycetota</taxon>
        <taxon>Actinomycetes</taxon>
        <taxon>Mycobacteriales</taxon>
        <taxon>Nocardiaceae</taxon>
        <taxon>Nocardia</taxon>
    </lineage>
</organism>
<keyword evidence="2 4" id="KW-0238">DNA-binding</keyword>
<dbReference type="SUPFAM" id="SSF46689">
    <property type="entry name" value="Homeodomain-like"/>
    <property type="match status" value="1"/>
</dbReference>
<dbReference type="AlphaFoldDB" id="A0A3M2KYC8"/>
<comment type="caution">
    <text evidence="7">The sequence shown here is derived from an EMBL/GenBank/DDBJ whole genome shotgun (WGS) entry which is preliminary data.</text>
</comment>
<evidence type="ECO:0000256" key="3">
    <source>
        <dbReference type="ARBA" id="ARBA00023163"/>
    </source>
</evidence>
<dbReference type="Gene3D" id="1.10.357.10">
    <property type="entry name" value="Tetracycline Repressor, domain 2"/>
    <property type="match status" value="1"/>
</dbReference>
<dbReference type="Pfam" id="PF00440">
    <property type="entry name" value="TetR_N"/>
    <property type="match status" value="1"/>
</dbReference>
<dbReference type="PROSITE" id="PS50977">
    <property type="entry name" value="HTH_TETR_2"/>
    <property type="match status" value="1"/>
</dbReference>
<dbReference type="RefSeq" id="WP_122190137.1">
    <property type="nucleotide sequence ID" value="NZ_RFFH01000011.1"/>
</dbReference>
<keyword evidence="8" id="KW-1185">Reference proteome</keyword>
<reference evidence="7 8" key="1">
    <citation type="submission" date="2018-10" db="EMBL/GenBank/DDBJ databases">
        <title>Isolation from cow dung.</title>
        <authorList>
            <person name="Ling L."/>
        </authorList>
    </citation>
    <scope>NUCLEOTIDE SEQUENCE [LARGE SCALE GENOMIC DNA]</scope>
    <source>
        <strain evidence="7 8">NEAU-LL90</strain>
    </source>
</reference>
<dbReference type="InterPro" id="IPR001647">
    <property type="entry name" value="HTH_TetR"/>
</dbReference>
<dbReference type="PANTHER" id="PTHR30055">
    <property type="entry name" value="HTH-TYPE TRANSCRIPTIONAL REGULATOR RUTR"/>
    <property type="match status" value="1"/>
</dbReference>
<evidence type="ECO:0000256" key="4">
    <source>
        <dbReference type="PROSITE-ProRule" id="PRU00335"/>
    </source>
</evidence>
<accession>A0A3M2KYC8</accession>
<dbReference type="OrthoDB" id="5242390at2"/>
<dbReference type="GO" id="GO:0000976">
    <property type="term" value="F:transcription cis-regulatory region binding"/>
    <property type="evidence" value="ECO:0007669"/>
    <property type="project" value="TreeGrafter"/>
</dbReference>
<evidence type="ECO:0000313" key="7">
    <source>
        <dbReference type="EMBL" id="RMI30064.1"/>
    </source>
</evidence>
<dbReference type="EMBL" id="RFFH01000011">
    <property type="protein sequence ID" value="RMI30064.1"/>
    <property type="molecule type" value="Genomic_DNA"/>
</dbReference>
<dbReference type="PRINTS" id="PR00455">
    <property type="entry name" value="HTHTETR"/>
</dbReference>
<dbReference type="Proteomes" id="UP000279275">
    <property type="component" value="Unassembled WGS sequence"/>
</dbReference>
<dbReference type="GO" id="GO:0003700">
    <property type="term" value="F:DNA-binding transcription factor activity"/>
    <property type="evidence" value="ECO:0007669"/>
    <property type="project" value="TreeGrafter"/>
</dbReference>
<evidence type="ECO:0000313" key="8">
    <source>
        <dbReference type="Proteomes" id="UP000279275"/>
    </source>
</evidence>
<sequence length="219" mass="23303">MGKTVTGQRRQPKQDRATESRRRLLDAATQLFAERGISGTSTNRIAAAAGMSIGTLYRYFADREEIVSVLRNKVIGEIEHQVVSNVIAHFNEPPQETLTIAMRGVLTVLVDNAGLLRALIAESNLAGSGFAEFNRTLRLVCHGYLSGRLPPDTGADLDVMAYVVAHTCMMTCYGIAGGDAADQDPETIITATATMVGNWVEAAMAGAVVMAPSPAPPGL</sequence>